<sequence>MASKPHPLPARPTTWATITKQVPGSATPLMQCDVHPPPTREINESKNVNLALKTIDTKMHSPHLLVIGFPGHLVDPHGFYNRCGSTIKFHMGGGAA</sequence>
<keyword evidence="2" id="KW-1185">Reference proteome</keyword>
<proteinExistence type="predicted"/>
<comment type="caution">
    <text evidence="1">The sequence shown here is derived from an EMBL/GenBank/DDBJ whole genome shotgun (WGS) entry which is preliminary data.</text>
</comment>
<evidence type="ECO:0000313" key="2">
    <source>
        <dbReference type="Proteomes" id="UP000886653"/>
    </source>
</evidence>
<name>A0A9P6N9R7_9BASI</name>
<organism evidence="1 2">
    <name type="scientific">Cronartium quercuum f. sp. fusiforme G11</name>
    <dbReference type="NCBI Taxonomy" id="708437"/>
    <lineage>
        <taxon>Eukaryota</taxon>
        <taxon>Fungi</taxon>
        <taxon>Dikarya</taxon>
        <taxon>Basidiomycota</taxon>
        <taxon>Pucciniomycotina</taxon>
        <taxon>Pucciniomycetes</taxon>
        <taxon>Pucciniales</taxon>
        <taxon>Coleosporiaceae</taxon>
        <taxon>Cronartium</taxon>
    </lineage>
</organism>
<protein>
    <submittedName>
        <fullName evidence="1">Uncharacterized protein</fullName>
    </submittedName>
</protein>
<reference evidence="1" key="1">
    <citation type="submission" date="2013-11" db="EMBL/GenBank/DDBJ databases">
        <title>Genome sequence of the fusiform rust pathogen reveals effectors for host alternation and coevolution with pine.</title>
        <authorList>
            <consortium name="DOE Joint Genome Institute"/>
            <person name="Smith K."/>
            <person name="Pendleton A."/>
            <person name="Kubisiak T."/>
            <person name="Anderson C."/>
            <person name="Salamov A."/>
            <person name="Aerts A."/>
            <person name="Riley R."/>
            <person name="Clum A."/>
            <person name="Lindquist E."/>
            <person name="Ence D."/>
            <person name="Campbell M."/>
            <person name="Kronenberg Z."/>
            <person name="Feau N."/>
            <person name="Dhillon B."/>
            <person name="Hamelin R."/>
            <person name="Burleigh J."/>
            <person name="Smith J."/>
            <person name="Yandell M."/>
            <person name="Nelson C."/>
            <person name="Grigoriev I."/>
            <person name="Davis J."/>
        </authorList>
    </citation>
    <scope>NUCLEOTIDE SEQUENCE</scope>
    <source>
        <strain evidence="1">G11</strain>
    </source>
</reference>
<accession>A0A9P6N9R7</accession>
<dbReference type="AlphaFoldDB" id="A0A9P6N9R7"/>
<gene>
    <name evidence="1" type="ORF">CROQUDRAFT_100365</name>
</gene>
<evidence type="ECO:0000313" key="1">
    <source>
        <dbReference type="EMBL" id="KAG0140254.1"/>
    </source>
</evidence>
<dbReference type="EMBL" id="MU167460">
    <property type="protein sequence ID" value="KAG0140254.1"/>
    <property type="molecule type" value="Genomic_DNA"/>
</dbReference>
<dbReference type="Proteomes" id="UP000886653">
    <property type="component" value="Unassembled WGS sequence"/>
</dbReference>